<keyword evidence="1" id="KW-0812">Transmembrane</keyword>
<dbReference type="Pfam" id="PF05751">
    <property type="entry name" value="FixH"/>
    <property type="match status" value="1"/>
</dbReference>
<dbReference type="RefSeq" id="WP_263050233.1">
    <property type="nucleotide sequence ID" value="NZ_CP106735.1"/>
</dbReference>
<feature type="transmembrane region" description="Helical" evidence="1">
    <location>
        <begin position="6"/>
        <end position="24"/>
    </location>
</feature>
<sequence length="144" mass="16848">MNWPRSIILAFVLFAGLVITMVVISMKHEVNLVAHNYYEEELAYQDQIDRIQNFNDLADKPTIIRRGEEIIVTFPIHLASEIQSGEIHFFRPSDNSIDKKIELKLDQAYSQSFPTNGLGKGLWKTKLRWKSNDKEYFSEQRFVL</sequence>
<dbReference type="EMBL" id="CP106735">
    <property type="protein sequence ID" value="UXX78488.1"/>
    <property type="molecule type" value="Genomic_DNA"/>
</dbReference>
<reference evidence="2" key="1">
    <citation type="submission" date="2022-10" db="EMBL/GenBank/DDBJ databases">
        <title>Comparative genomics and taxonomic characterization of three novel marine species of genus Reichenbachiella exhibiting antioxidant and polysaccharide degradation activities.</title>
        <authorList>
            <person name="Muhammad N."/>
            <person name="Lee Y.-J."/>
            <person name="Ko J."/>
            <person name="Kim S.-G."/>
        </authorList>
    </citation>
    <scope>NUCLEOTIDE SEQUENCE</scope>
    <source>
        <strain evidence="2">Wsw4-B4</strain>
    </source>
</reference>
<name>A0ABY6CX86_9BACT</name>
<dbReference type="InterPro" id="IPR008620">
    <property type="entry name" value="FixH"/>
</dbReference>
<organism evidence="2 3">
    <name type="scientific">Reichenbachiella carrageenanivorans</name>
    <dbReference type="NCBI Taxonomy" id="2979869"/>
    <lineage>
        <taxon>Bacteria</taxon>
        <taxon>Pseudomonadati</taxon>
        <taxon>Bacteroidota</taxon>
        <taxon>Cytophagia</taxon>
        <taxon>Cytophagales</taxon>
        <taxon>Reichenbachiellaceae</taxon>
        <taxon>Reichenbachiella</taxon>
    </lineage>
</organism>
<keyword evidence="1" id="KW-0472">Membrane</keyword>
<keyword evidence="3" id="KW-1185">Reference proteome</keyword>
<proteinExistence type="predicted"/>
<accession>A0ABY6CX86</accession>
<protein>
    <submittedName>
        <fullName evidence="2">FixH family protein</fullName>
    </submittedName>
</protein>
<gene>
    <name evidence="2" type="ORF">N7E81_14090</name>
</gene>
<dbReference type="Proteomes" id="UP001062165">
    <property type="component" value="Chromosome"/>
</dbReference>
<evidence type="ECO:0000313" key="3">
    <source>
        <dbReference type="Proteomes" id="UP001062165"/>
    </source>
</evidence>
<evidence type="ECO:0000256" key="1">
    <source>
        <dbReference type="SAM" id="Phobius"/>
    </source>
</evidence>
<keyword evidence="1" id="KW-1133">Transmembrane helix</keyword>
<evidence type="ECO:0000313" key="2">
    <source>
        <dbReference type="EMBL" id="UXX78488.1"/>
    </source>
</evidence>